<evidence type="ECO:0000313" key="3">
    <source>
        <dbReference type="EMBL" id="CZR50336.1"/>
    </source>
</evidence>
<protein>
    <recommendedName>
        <fullName evidence="2">DUF1996 domain-containing protein</fullName>
    </recommendedName>
</protein>
<feature type="chain" id="PRO_5012724679" description="DUF1996 domain-containing protein" evidence="1">
    <location>
        <begin position="18"/>
        <end position="341"/>
    </location>
</feature>
<dbReference type="PANTHER" id="PTHR43662:SF13">
    <property type="entry name" value="DUF1996 DOMAIN-CONTAINING PROTEIN"/>
    <property type="match status" value="1"/>
</dbReference>
<keyword evidence="4" id="KW-1185">Reference proteome</keyword>
<sequence length="341" mass="37932">MQWTTLLTLALAVPSSAVVRFHCSQLVTQRLDPLVSPGLLPSSHVHQIVGGDSFNATMDPKKDMPASSTCTSCQFTDDFSNYWTAVLYWRAQNGSYKRVPQLGNNQFEKANGGLTVYYMQDPIYDSGQKSKVTSFQPGFRMFIGDIAARTLAEAAKFRQLTYTCMDTWTTRAPEMTLFPNRTCKEGILTSLRFPTCWDGKNLDSPDHMSHMSYPETGTFESAGPCPSTHPVRTAQVMFEVVWDTKPFNSLPWPTDGSNSLVWSFGDATGAANHADYIFGWKGDALQKILDTPTYMNDTGFNLQSVDEMNRCVQKRVVDEDIDGWLPALPGGFQAQYAPAST</sequence>
<keyword evidence="1" id="KW-0732">Signal</keyword>
<dbReference type="Proteomes" id="UP000184330">
    <property type="component" value="Unassembled WGS sequence"/>
</dbReference>
<proteinExistence type="predicted"/>
<dbReference type="STRING" id="576137.A0A1L7WC19"/>
<name>A0A1L7WC19_9HELO</name>
<dbReference type="InterPro" id="IPR018535">
    <property type="entry name" value="DUF1996"/>
</dbReference>
<organism evidence="3 4">
    <name type="scientific">Phialocephala subalpina</name>
    <dbReference type="NCBI Taxonomy" id="576137"/>
    <lineage>
        <taxon>Eukaryota</taxon>
        <taxon>Fungi</taxon>
        <taxon>Dikarya</taxon>
        <taxon>Ascomycota</taxon>
        <taxon>Pezizomycotina</taxon>
        <taxon>Leotiomycetes</taxon>
        <taxon>Helotiales</taxon>
        <taxon>Mollisiaceae</taxon>
        <taxon>Phialocephala</taxon>
        <taxon>Phialocephala fortinii species complex</taxon>
    </lineage>
</organism>
<evidence type="ECO:0000259" key="2">
    <source>
        <dbReference type="Pfam" id="PF09362"/>
    </source>
</evidence>
<dbReference type="OrthoDB" id="74764at2759"/>
<dbReference type="PANTHER" id="PTHR43662">
    <property type="match status" value="1"/>
</dbReference>
<reference evidence="3 4" key="1">
    <citation type="submission" date="2016-03" db="EMBL/GenBank/DDBJ databases">
        <authorList>
            <person name="Ploux O."/>
        </authorList>
    </citation>
    <scope>NUCLEOTIDE SEQUENCE [LARGE SCALE GENOMIC DNA]</scope>
    <source>
        <strain evidence="3 4">UAMH 11012</strain>
    </source>
</reference>
<evidence type="ECO:0000256" key="1">
    <source>
        <dbReference type="SAM" id="SignalP"/>
    </source>
</evidence>
<feature type="domain" description="DUF1996" evidence="2">
    <location>
        <begin position="32"/>
        <end position="280"/>
    </location>
</feature>
<accession>A0A1L7WC19</accession>
<dbReference type="Pfam" id="PF09362">
    <property type="entry name" value="DUF1996"/>
    <property type="match status" value="1"/>
</dbReference>
<dbReference type="AlphaFoldDB" id="A0A1L7WC19"/>
<gene>
    <name evidence="3" type="ORF">PAC_00208</name>
</gene>
<dbReference type="EMBL" id="FJOG01000001">
    <property type="protein sequence ID" value="CZR50336.1"/>
    <property type="molecule type" value="Genomic_DNA"/>
</dbReference>
<feature type="signal peptide" evidence="1">
    <location>
        <begin position="1"/>
        <end position="17"/>
    </location>
</feature>
<evidence type="ECO:0000313" key="4">
    <source>
        <dbReference type="Proteomes" id="UP000184330"/>
    </source>
</evidence>